<evidence type="ECO:0000313" key="2">
    <source>
        <dbReference type="Proteomes" id="UP000278807"/>
    </source>
</evidence>
<accession>A0A0R3TM57</accession>
<dbReference type="Proteomes" id="UP000278807">
    <property type="component" value="Unassembled WGS sequence"/>
</dbReference>
<dbReference type="STRING" id="102285.A0A0R3TM57"/>
<organism evidence="3">
    <name type="scientific">Rodentolepis nana</name>
    <name type="common">Dwarf tapeworm</name>
    <name type="synonym">Hymenolepis nana</name>
    <dbReference type="NCBI Taxonomy" id="102285"/>
    <lineage>
        <taxon>Eukaryota</taxon>
        <taxon>Metazoa</taxon>
        <taxon>Spiralia</taxon>
        <taxon>Lophotrochozoa</taxon>
        <taxon>Platyhelminthes</taxon>
        <taxon>Cestoda</taxon>
        <taxon>Eucestoda</taxon>
        <taxon>Cyclophyllidea</taxon>
        <taxon>Hymenolepididae</taxon>
        <taxon>Rodentolepis</taxon>
    </lineage>
</organism>
<name>A0A0R3TM57_RODNA</name>
<dbReference type="OrthoDB" id="343907at2759"/>
<dbReference type="GO" id="GO:0032006">
    <property type="term" value="P:regulation of TOR signaling"/>
    <property type="evidence" value="ECO:0007669"/>
    <property type="project" value="InterPro"/>
</dbReference>
<protein>
    <submittedName>
        <fullName evidence="3">Guanylate cyclase domain-containing protein</fullName>
    </submittedName>
</protein>
<reference evidence="3" key="1">
    <citation type="submission" date="2017-02" db="UniProtKB">
        <authorList>
            <consortium name="WormBaseParasite"/>
        </authorList>
    </citation>
    <scope>IDENTIFICATION</scope>
</reference>
<reference evidence="1 2" key="2">
    <citation type="submission" date="2018-11" db="EMBL/GenBank/DDBJ databases">
        <authorList>
            <consortium name="Pathogen Informatics"/>
        </authorList>
    </citation>
    <scope>NUCLEOTIDE SEQUENCE [LARGE SCALE GENOMIC DNA]</scope>
</reference>
<evidence type="ECO:0000313" key="1">
    <source>
        <dbReference type="EMBL" id="VDO04305.1"/>
    </source>
</evidence>
<dbReference type="WBParaSite" id="HNAJ_0000837901-mRNA-1">
    <property type="protein sequence ID" value="HNAJ_0000837901-mRNA-1"/>
    <property type="gene ID" value="HNAJ_0000837901"/>
</dbReference>
<keyword evidence="2" id="KW-1185">Reference proteome</keyword>
<dbReference type="EMBL" id="UZAE01012274">
    <property type="protein sequence ID" value="VDO04305.1"/>
    <property type="molecule type" value="Genomic_DNA"/>
</dbReference>
<dbReference type="AlphaFoldDB" id="A0A0R3TM57"/>
<dbReference type="SUPFAM" id="SSF103196">
    <property type="entry name" value="Roadblock/LC7 domain"/>
    <property type="match status" value="1"/>
</dbReference>
<proteinExistence type="predicted"/>
<sequence>MEDAPEHAFMSFIVITFMNSLDQFAKLGFGKVENMLSKYQEMTLFQSVYVHSRSTPPLYLTVVGTSTCDLGALTTLEVPLRPLLGHLALKAAEKLDEEAMLMRNDTTGRFYTIGN</sequence>
<gene>
    <name evidence="1" type="ORF">HNAJ_LOCUS8375</name>
</gene>
<dbReference type="Gene3D" id="3.30.450.30">
    <property type="entry name" value="Dynein light chain 2a, cytoplasmic"/>
    <property type="match status" value="1"/>
</dbReference>
<dbReference type="Pfam" id="PF08923">
    <property type="entry name" value="MAPKK1_Int"/>
    <property type="match status" value="1"/>
</dbReference>
<dbReference type="InterPro" id="IPR015019">
    <property type="entry name" value="LAMTOR3"/>
</dbReference>
<evidence type="ECO:0000313" key="3">
    <source>
        <dbReference type="WBParaSite" id="HNAJ_0000837901-mRNA-1"/>
    </source>
</evidence>